<name>A0A1E1F6X6_9SPHN</name>
<dbReference type="OrthoDB" id="9816482at2"/>
<dbReference type="EMBL" id="AP017655">
    <property type="protein sequence ID" value="BAV66276.1"/>
    <property type="molecule type" value="Genomic_DNA"/>
</dbReference>
<keyword evidence="2" id="KW-1185">Reference proteome</keyword>
<gene>
    <name evidence="1" type="ORF">SCLO_1032360</name>
</gene>
<protein>
    <submittedName>
        <fullName evidence="1">Uncharacterized protein</fullName>
    </submittedName>
</protein>
<proteinExistence type="predicted"/>
<evidence type="ECO:0000313" key="1">
    <source>
        <dbReference type="EMBL" id="BAV66276.1"/>
    </source>
</evidence>
<dbReference type="RefSeq" id="WP_066521656.1">
    <property type="nucleotide sequence ID" value="NZ_AP017655.1"/>
</dbReference>
<evidence type="ECO:0000313" key="2">
    <source>
        <dbReference type="Proteomes" id="UP000218272"/>
    </source>
</evidence>
<sequence>MHRLTAFNSERRTDAKQAVRDRYASTVVRITPSGRERWNSFVDQVAGIPANLEASSSQYSLLARLHGLRPGELDQLDGILADWGVATAKLALDEIQSRLRLINELHDKLRDERADEVREVSSINTRMRGLGCCDTADAPSLVALGSRHCKPRRVLDGRDDDCTKRSFKGRQ</sequence>
<reference evidence="1 2" key="1">
    <citation type="submission" date="2016-10" db="EMBL/GenBank/DDBJ databases">
        <title>Complete Genome Sequence of the Nonylphenol-Degrading Bacterium Sphingobium cloacae JCM 10874T.</title>
        <authorList>
            <person name="Ootsuka M."/>
            <person name="Nishizawa T."/>
            <person name="Ohta H."/>
        </authorList>
    </citation>
    <scope>NUCLEOTIDE SEQUENCE [LARGE SCALE GENOMIC DNA]</scope>
    <source>
        <strain evidence="1 2">JCM 10874</strain>
    </source>
</reference>
<dbReference type="KEGG" id="sclo:SCLO_1032360"/>
<dbReference type="AlphaFoldDB" id="A0A1E1F6X6"/>
<organism evidence="1 2">
    <name type="scientific">Sphingobium cloacae</name>
    <dbReference type="NCBI Taxonomy" id="120107"/>
    <lineage>
        <taxon>Bacteria</taxon>
        <taxon>Pseudomonadati</taxon>
        <taxon>Pseudomonadota</taxon>
        <taxon>Alphaproteobacteria</taxon>
        <taxon>Sphingomonadales</taxon>
        <taxon>Sphingomonadaceae</taxon>
        <taxon>Sphingobium</taxon>
    </lineage>
</organism>
<dbReference type="Proteomes" id="UP000218272">
    <property type="component" value="Chromosome SCLO_1"/>
</dbReference>
<accession>A0A1E1F6X6</accession>